<dbReference type="GO" id="GO:0016020">
    <property type="term" value="C:membrane"/>
    <property type="evidence" value="ECO:0007669"/>
    <property type="project" value="InterPro"/>
</dbReference>
<dbReference type="PANTHER" id="PTHR30035:SF3">
    <property type="entry name" value="INTERMEMBRANE PHOSPHOLIPID TRANSPORT SYSTEM LIPOPROTEIN MLAA"/>
    <property type="match status" value="1"/>
</dbReference>
<dbReference type="GO" id="GO:0120010">
    <property type="term" value="P:intermembrane phospholipid transfer"/>
    <property type="evidence" value="ECO:0007669"/>
    <property type="project" value="TreeGrafter"/>
</dbReference>
<dbReference type="Proteomes" id="UP000472676">
    <property type="component" value="Unassembled WGS sequence"/>
</dbReference>
<gene>
    <name evidence="3" type="ORF">G7Y85_18195</name>
</gene>
<dbReference type="AlphaFoldDB" id="A0A6M2BXT0"/>
<organism evidence="3 4">
    <name type="scientific">Solimonas terrae</name>
    <dbReference type="NCBI Taxonomy" id="1396819"/>
    <lineage>
        <taxon>Bacteria</taxon>
        <taxon>Pseudomonadati</taxon>
        <taxon>Pseudomonadota</taxon>
        <taxon>Gammaproteobacteria</taxon>
        <taxon>Nevskiales</taxon>
        <taxon>Nevskiaceae</taxon>
        <taxon>Solimonas</taxon>
    </lineage>
</organism>
<dbReference type="Pfam" id="PF04333">
    <property type="entry name" value="MlaA"/>
    <property type="match status" value="1"/>
</dbReference>
<protein>
    <submittedName>
        <fullName evidence="3">VacJ family lipoprotein</fullName>
    </submittedName>
</protein>
<accession>A0A6M2BXT0</accession>
<evidence type="ECO:0000313" key="3">
    <source>
        <dbReference type="EMBL" id="NGY06709.1"/>
    </source>
</evidence>
<proteinExistence type="inferred from homology"/>
<comment type="similarity">
    <text evidence="1">Belongs to the MlaA family.</text>
</comment>
<evidence type="ECO:0000313" key="4">
    <source>
        <dbReference type="Proteomes" id="UP000472676"/>
    </source>
</evidence>
<name>A0A6M2BXT0_9GAMM</name>
<keyword evidence="3" id="KW-0449">Lipoprotein</keyword>
<evidence type="ECO:0000256" key="1">
    <source>
        <dbReference type="ARBA" id="ARBA00010634"/>
    </source>
</evidence>
<sequence length="233" mass="25706">MVLGSAALALAGCAHNSPYEPADPLEKINRPIYAFNMVADKYVLRPVTVTYVTYAPPPLRIGVHNFLDNLFYPTVVVNDALQAKFKQSGLDLTRFVLNSTFGLAGLLDPATMVGLRENDEDFGQTLGVWGVGEGWYIMLPLLGPSTNRDVVGRVGDIWTSPTQYANLNLGDRAGLLAVQAVDTRVQLLDLDSILKQQLDPYVFLRTAYLQRRLNEVYDGNPPEDLTEPPLPDD</sequence>
<evidence type="ECO:0000256" key="2">
    <source>
        <dbReference type="ARBA" id="ARBA00022729"/>
    </source>
</evidence>
<dbReference type="PRINTS" id="PR01805">
    <property type="entry name" value="VACJLIPOPROT"/>
</dbReference>
<keyword evidence="2" id="KW-0732">Signal</keyword>
<comment type="caution">
    <text evidence="3">The sequence shown here is derived from an EMBL/GenBank/DDBJ whole genome shotgun (WGS) entry which is preliminary data.</text>
</comment>
<reference evidence="3 4" key="1">
    <citation type="journal article" date="2014" name="Int. J. Syst. Evol. Microbiol.">
        <title>Solimonas terrae sp. nov., isolated from soil.</title>
        <authorList>
            <person name="Kim S.J."/>
            <person name="Moon J.Y."/>
            <person name="Weon H.Y."/>
            <person name="Ahn J.H."/>
            <person name="Chen W.M."/>
            <person name="Kwon S.W."/>
        </authorList>
    </citation>
    <scope>NUCLEOTIDE SEQUENCE [LARGE SCALE GENOMIC DNA]</scope>
    <source>
        <strain evidence="3 4">KIS83-12</strain>
    </source>
</reference>
<dbReference type="PANTHER" id="PTHR30035">
    <property type="entry name" value="LIPOPROTEIN VACJ-RELATED"/>
    <property type="match status" value="1"/>
</dbReference>
<dbReference type="EMBL" id="JAAMOW010000010">
    <property type="protein sequence ID" value="NGY06709.1"/>
    <property type="molecule type" value="Genomic_DNA"/>
</dbReference>
<dbReference type="InterPro" id="IPR007428">
    <property type="entry name" value="MlaA"/>
</dbReference>
<dbReference type="RefSeq" id="WP_166260825.1">
    <property type="nucleotide sequence ID" value="NZ_JAAMOW010000010.1"/>
</dbReference>
<keyword evidence="4" id="KW-1185">Reference proteome</keyword>